<gene>
    <name evidence="1" type="ORF">QJS10_CPB17g01542</name>
</gene>
<keyword evidence="2" id="KW-1185">Reference proteome</keyword>
<accession>A0AAV9CSV0</accession>
<dbReference type="Proteomes" id="UP001180020">
    <property type="component" value="Unassembled WGS sequence"/>
</dbReference>
<protein>
    <submittedName>
        <fullName evidence="1">Uncharacterized protein</fullName>
    </submittedName>
</protein>
<reference evidence="1" key="1">
    <citation type="journal article" date="2023" name="Nat. Commun.">
        <title>Diploid and tetraploid genomes of Acorus and the evolution of monocots.</title>
        <authorList>
            <person name="Ma L."/>
            <person name="Liu K.W."/>
            <person name="Li Z."/>
            <person name="Hsiao Y.Y."/>
            <person name="Qi Y."/>
            <person name="Fu T."/>
            <person name="Tang G.D."/>
            <person name="Zhang D."/>
            <person name="Sun W.H."/>
            <person name="Liu D.K."/>
            <person name="Li Y."/>
            <person name="Chen G.Z."/>
            <person name="Liu X.D."/>
            <person name="Liao X.Y."/>
            <person name="Jiang Y.T."/>
            <person name="Yu X."/>
            <person name="Hao Y."/>
            <person name="Huang J."/>
            <person name="Zhao X.W."/>
            <person name="Ke S."/>
            <person name="Chen Y.Y."/>
            <person name="Wu W.L."/>
            <person name="Hsu J.L."/>
            <person name="Lin Y.F."/>
            <person name="Huang M.D."/>
            <person name="Li C.Y."/>
            <person name="Huang L."/>
            <person name="Wang Z.W."/>
            <person name="Zhao X."/>
            <person name="Zhong W.Y."/>
            <person name="Peng D.H."/>
            <person name="Ahmad S."/>
            <person name="Lan S."/>
            <person name="Zhang J.S."/>
            <person name="Tsai W.C."/>
            <person name="Van de Peer Y."/>
            <person name="Liu Z.J."/>
        </authorList>
    </citation>
    <scope>NUCLEOTIDE SEQUENCE</scope>
    <source>
        <strain evidence="1">CP</strain>
    </source>
</reference>
<sequence length="108" mass="12517">MGGTLKYSHSIHFDESSRSNTKQQVWMPFNIFNWSDEHKHTGLAEPSSLFDGGDAANSWKAGYKSLEQKLPAWHTPDLSRWCEREKGEDWHLISHIPHLKKKQQETQG</sequence>
<dbReference type="AlphaFoldDB" id="A0AAV9CSV0"/>
<name>A0AAV9CSV0_ACOCL</name>
<dbReference type="EMBL" id="JAUJYO010000017">
    <property type="protein sequence ID" value="KAK1292258.1"/>
    <property type="molecule type" value="Genomic_DNA"/>
</dbReference>
<proteinExistence type="predicted"/>
<reference evidence="1" key="2">
    <citation type="submission" date="2023-06" db="EMBL/GenBank/DDBJ databases">
        <authorList>
            <person name="Ma L."/>
            <person name="Liu K.-W."/>
            <person name="Li Z."/>
            <person name="Hsiao Y.-Y."/>
            <person name="Qi Y."/>
            <person name="Fu T."/>
            <person name="Tang G."/>
            <person name="Zhang D."/>
            <person name="Sun W.-H."/>
            <person name="Liu D.-K."/>
            <person name="Li Y."/>
            <person name="Chen G.-Z."/>
            <person name="Liu X.-D."/>
            <person name="Liao X.-Y."/>
            <person name="Jiang Y.-T."/>
            <person name="Yu X."/>
            <person name="Hao Y."/>
            <person name="Huang J."/>
            <person name="Zhao X.-W."/>
            <person name="Ke S."/>
            <person name="Chen Y.-Y."/>
            <person name="Wu W.-L."/>
            <person name="Hsu J.-L."/>
            <person name="Lin Y.-F."/>
            <person name="Huang M.-D."/>
            <person name="Li C.-Y."/>
            <person name="Huang L."/>
            <person name="Wang Z.-W."/>
            <person name="Zhao X."/>
            <person name="Zhong W.-Y."/>
            <person name="Peng D.-H."/>
            <person name="Ahmad S."/>
            <person name="Lan S."/>
            <person name="Zhang J.-S."/>
            <person name="Tsai W.-C."/>
            <person name="Van De Peer Y."/>
            <person name="Liu Z.-J."/>
        </authorList>
    </citation>
    <scope>NUCLEOTIDE SEQUENCE</scope>
    <source>
        <strain evidence="1">CP</strain>
        <tissue evidence="1">Leaves</tissue>
    </source>
</reference>
<comment type="caution">
    <text evidence="1">The sequence shown here is derived from an EMBL/GenBank/DDBJ whole genome shotgun (WGS) entry which is preliminary data.</text>
</comment>
<evidence type="ECO:0000313" key="1">
    <source>
        <dbReference type="EMBL" id="KAK1292258.1"/>
    </source>
</evidence>
<organism evidence="1 2">
    <name type="scientific">Acorus calamus</name>
    <name type="common">Sweet flag</name>
    <dbReference type="NCBI Taxonomy" id="4465"/>
    <lineage>
        <taxon>Eukaryota</taxon>
        <taxon>Viridiplantae</taxon>
        <taxon>Streptophyta</taxon>
        <taxon>Embryophyta</taxon>
        <taxon>Tracheophyta</taxon>
        <taxon>Spermatophyta</taxon>
        <taxon>Magnoliopsida</taxon>
        <taxon>Liliopsida</taxon>
        <taxon>Acoraceae</taxon>
        <taxon>Acorus</taxon>
    </lineage>
</organism>
<evidence type="ECO:0000313" key="2">
    <source>
        <dbReference type="Proteomes" id="UP001180020"/>
    </source>
</evidence>